<reference evidence="7" key="1">
    <citation type="submission" date="2016-07" db="EMBL/GenBank/DDBJ databases">
        <authorList>
            <person name="Florea S."/>
            <person name="Webb J.S."/>
            <person name="Jaromczyk J."/>
            <person name="Schardl C.L."/>
        </authorList>
    </citation>
    <scope>NUCLEOTIDE SEQUENCE [LARGE SCALE GENOMIC DNA]</scope>
    <source>
        <strain evidence="7">1YdBTEX2</strain>
        <plasmid evidence="7">Plasmid pve_Plasmid</plasmid>
    </source>
</reference>
<dbReference type="InterPro" id="IPR015422">
    <property type="entry name" value="PyrdxlP-dep_Trfase_small"/>
</dbReference>
<dbReference type="AlphaFoldDB" id="A0A1D3KA98"/>
<evidence type="ECO:0000313" key="7">
    <source>
        <dbReference type="Proteomes" id="UP000245431"/>
    </source>
</evidence>
<dbReference type="GO" id="GO:0030170">
    <property type="term" value="F:pyridoxal phosphate binding"/>
    <property type="evidence" value="ECO:0007669"/>
    <property type="project" value="InterPro"/>
</dbReference>
<dbReference type="EMBL" id="LT599585">
    <property type="protein sequence ID" value="SBW85121.1"/>
    <property type="molecule type" value="Genomic_DNA"/>
</dbReference>
<keyword evidence="2" id="KW-0808">Transferase</keyword>
<name>A0A1D3KA98_PSEVE</name>
<dbReference type="InterPro" id="IPR050087">
    <property type="entry name" value="AON_synthase_class-II"/>
</dbReference>
<dbReference type="Gene3D" id="3.40.640.10">
    <property type="entry name" value="Type I PLP-dependent aspartate aminotransferase-like (Major domain)"/>
    <property type="match status" value="1"/>
</dbReference>
<dbReference type="PANTHER" id="PTHR13693:SF3">
    <property type="entry name" value="LD36009P"/>
    <property type="match status" value="1"/>
</dbReference>
<dbReference type="InterPro" id="IPR015421">
    <property type="entry name" value="PyrdxlP-dep_Trfase_major"/>
</dbReference>
<sequence length="406" mass="43278">MGLYDQFLRLADERQQFQSSGLNPFGTCIDEIYSATTGRIGTHPVILAGTNNYLGLTFDQDAIAAACQALTHEGTGTTGSRMANGSYGAHLALETELAAFFDRPSAIVFSTGYVANLGIISALANSKTNVLLDADCHASIYDACVLGGAKVIRFRHNDASDLERRMLRLGDAAKEALIIVEGIYSMLGDVAPLKEIVEIKRRLGGFLLVDEAHSFGVMGETGRGLAQALDVEEDVDIVLGTFSKSLASIGGFAVGNDPAMEVLRYASRPYIFTASPSPSAIASVRSCLRTIASHPELRESLWRNANRLYAGLAALGFAVGPRVSPVIPVMIGSKEQGTAFWRALIEQGVYVNLVLPPAAPSGVTLVRCSVSAAHTDEQIDAVIQAFAVLRDRQSPELMANPAELTD</sequence>
<evidence type="ECO:0000256" key="2">
    <source>
        <dbReference type="ARBA" id="ARBA00022679"/>
    </source>
</evidence>
<comment type="cofactor">
    <cofactor evidence="1 4">
        <name>pyridoxal 5'-phosphate</name>
        <dbReference type="ChEBI" id="CHEBI:597326"/>
    </cofactor>
</comment>
<evidence type="ECO:0000313" key="6">
    <source>
        <dbReference type="EMBL" id="SBW85121.1"/>
    </source>
</evidence>
<geneLocation type="plasmid" evidence="7">
    <name>pve_Plasmid</name>
</geneLocation>
<dbReference type="NCBIfam" id="NF047599">
    <property type="entry name" value="SerpalmtaseBetaP"/>
    <property type="match status" value="1"/>
</dbReference>
<feature type="domain" description="Aminotransferase class I/classII large" evidence="5">
    <location>
        <begin position="46"/>
        <end position="386"/>
    </location>
</feature>
<comment type="similarity">
    <text evidence="4">Belongs to the class-II pyridoxal-phosphate-dependent aminotransferase family.</text>
</comment>
<gene>
    <name evidence="6" type="ORF">PVE_P0076</name>
</gene>
<accession>A0A1D3KA98</accession>
<dbReference type="Pfam" id="PF00155">
    <property type="entry name" value="Aminotran_1_2"/>
    <property type="match status" value="1"/>
</dbReference>
<dbReference type="InterPro" id="IPR001917">
    <property type="entry name" value="Aminotrans_II_pyridoxalP_BS"/>
</dbReference>
<protein>
    <submittedName>
        <fullName evidence="6">8-amino-7-oxononanoate synthase</fullName>
    </submittedName>
</protein>
<evidence type="ECO:0000256" key="3">
    <source>
        <dbReference type="ARBA" id="ARBA00022898"/>
    </source>
</evidence>
<dbReference type="SUPFAM" id="SSF53383">
    <property type="entry name" value="PLP-dependent transferases"/>
    <property type="match status" value="1"/>
</dbReference>
<keyword evidence="6" id="KW-0614">Plasmid</keyword>
<organism evidence="6 7">
    <name type="scientific">Pseudomonas veronii 1YdBTEX2</name>
    <dbReference type="NCBI Taxonomy" id="1295141"/>
    <lineage>
        <taxon>Bacteria</taxon>
        <taxon>Pseudomonadati</taxon>
        <taxon>Pseudomonadota</taxon>
        <taxon>Gammaproteobacteria</taxon>
        <taxon>Pseudomonadales</taxon>
        <taxon>Pseudomonadaceae</taxon>
        <taxon>Pseudomonas</taxon>
    </lineage>
</organism>
<keyword evidence="3 4" id="KW-0663">Pyridoxal phosphate</keyword>
<dbReference type="PROSITE" id="PS00599">
    <property type="entry name" value="AA_TRANSFER_CLASS_2"/>
    <property type="match status" value="1"/>
</dbReference>
<evidence type="ECO:0000259" key="5">
    <source>
        <dbReference type="Pfam" id="PF00155"/>
    </source>
</evidence>
<dbReference type="InterPro" id="IPR015424">
    <property type="entry name" value="PyrdxlP-dep_Trfase"/>
</dbReference>
<dbReference type="Proteomes" id="UP000245431">
    <property type="component" value="Plasmid PVE_plasmid"/>
</dbReference>
<evidence type="ECO:0000256" key="4">
    <source>
        <dbReference type="RuleBase" id="RU003693"/>
    </source>
</evidence>
<dbReference type="Gene3D" id="3.90.1150.10">
    <property type="entry name" value="Aspartate Aminotransferase, domain 1"/>
    <property type="match status" value="1"/>
</dbReference>
<dbReference type="InterPro" id="IPR004839">
    <property type="entry name" value="Aminotransferase_I/II_large"/>
</dbReference>
<evidence type="ECO:0000256" key="1">
    <source>
        <dbReference type="ARBA" id="ARBA00001933"/>
    </source>
</evidence>
<proteinExistence type="inferred from homology"/>
<dbReference type="GO" id="GO:0016740">
    <property type="term" value="F:transferase activity"/>
    <property type="evidence" value="ECO:0007669"/>
    <property type="project" value="UniProtKB-KW"/>
</dbReference>
<dbReference type="PANTHER" id="PTHR13693">
    <property type="entry name" value="CLASS II AMINOTRANSFERASE/8-AMINO-7-OXONONANOATE SYNTHASE"/>
    <property type="match status" value="1"/>
</dbReference>